<dbReference type="InterPro" id="IPR051487">
    <property type="entry name" value="Ser/Thr_Proteases_Immune/Dev"/>
</dbReference>
<dbReference type="GO" id="GO:0006508">
    <property type="term" value="P:proteolysis"/>
    <property type="evidence" value="ECO:0007669"/>
    <property type="project" value="InterPro"/>
</dbReference>
<evidence type="ECO:0000313" key="7">
    <source>
        <dbReference type="EMBL" id="KAG7153347.1"/>
    </source>
</evidence>
<name>A0A8J5IYT9_HOMAM</name>
<dbReference type="PROSITE" id="PS50240">
    <property type="entry name" value="TRYPSIN_DOM"/>
    <property type="match status" value="1"/>
</dbReference>
<protein>
    <submittedName>
        <fullName evidence="7">Phenoloxidase-activating factor 2-like 4</fullName>
    </submittedName>
</protein>
<dbReference type="EMBL" id="JAHLQT010047199">
    <property type="protein sequence ID" value="KAG7153347.1"/>
    <property type="molecule type" value="Genomic_DNA"/>
</dbReference>
<dbReference type="Pfam" id="PF18322">
    <property type="entry name" value="CLIP_1"/>
    <property type="match status" value="1"/>
</dbReference>
<dbReference type="PROSITE" id="PS00134">
    <property type="entry name" value="TRYPSIN_HIS"/>
    <property type="match status" value="1"/>
</dbReference>
<dbReference type="GO" id="GO:0004252">
    <property type="term" value="F:serine-type endopeptidase activity"/>
    <property type="evidence" value="ECO:0007669"/>
    <property type="project" value="InterPro"/>
</dbReference>
<comment type="caution">
    <text evidence="7">The sequence shown here is derived from an EMBL/GenBank/DDBJ whole genome shotgun (WGS) entry which is preliminary data.</text>
</comment>
<dbReference type="InterPro" id="IPR001254">
    <property type="entry name" value="Trypsin_dom"/>
</dbReference>
<dbReference type="SMART" id="SM00020">
    <property type="entry name" value="Tryp_SPc"/>
    <property type="match status" value="1"/>
</dbReference>
<evidence type="ECO:0000256" key="2">
    <source>
        <dbReference type="ARBA" id="ARBA00022525"/>
    </source>
</evidence>
<evidence type="ECO:0000256" key="3">
    <source>
        <dbReference type="ARBA" id="ARBA00023157"/>
    </source>
</evidence>
<gene>
    <name evidence="7" type="primary">PPAF2-L4</name>
    <name evidence="7" type="ORF">Hamer_G010656</name>
</gene>
<reference evidence="7" key="1">
    <citation type="journal article" date="2021" name="Sci. Adv.">
        <title>The American lobster genome reveals insights on longevity, neural, and immune adaptations.</title>
        <authorList>
            <person name="Polinski J.M."/>
            <person name="Zimin A.V."/>
            <person name="Clark K.F."/>
            <person name="Kohn A.B."/>
            <person name="Sadowski N."/>
            <person name="Timp W."/>
            <person name="Ptitsyn A."/>
            <person name="Khanna P."/>
            <person name="Romanova D.Y."/>
            <person name="Williams P."/>
            <person name="Greenwood S.J."/>
            <person name="Moroz L.L."/>
            <person name="Walt D.R."/>
            <person name="Bodnar A.G."/>
        </authorList>
    </citation>
    <scope>NUCLEOTIDE SEQUENCE</scope>
    <source>
        <strain evidence="7">GMGI-L3</strain>
    </source>
</reference>
<evidence type="ECO:0000256" key="5">
    <source>
        <dbReference type="SAM" id="SignalP"/>
    </source>
</evidence>
<feature type="domain" description="Peptidase S1" evidence="6">
    <location>
        <begin position="116"/>
        <end position="368"/>
    </location>
</feature>
<dbReference type="SUPFAM" id="SSF50494">
    <property type="entry name" value="Trypsin-like serine proteases"/>
    <property type="match status" value="1"/>
</dbReference>
<dbReference type="Proteomes" id="UP000747542">
    <property type="component" value="Unassembled WGS sequence"/>
</dbReference>
<comment type="similarity">
    <text evidence="4">Belongs to the peptidase S1 family. CLIP subfamily.</text>
</comment>
<evidence type="ECO:0000256" key="4">
    <source>
        <dbReference type="ARBA" id="ARBA00024195"/>
    </source>
</evidence>
<feature type="chain" id="PRO_5035168557" evidence="5">
    <location>
        <begin position="17"/>
        <end position="382"/>
    </location>
</feature>
<evidence type="ECO:0000313" key="8">
    <source>
        <dbReference type="Proteomes" id="UP000747542"/>
    </source>
</evidence>
<dbReference type="InterPro" id="IPR001314">
    <property type="entry name" value="Peptidase_S1A"/>
</dbReference>
<keyword evidence="3" id="KW-1015">Disulfide bond</keyword>
<dbReference type="FunFam" id="2.40.10.10:FF:000038">
    <property type="entry name" value="Serine protease"/>
    <property type="match status" value="1"/>
</dbReference>
<sequence length="382" mass="41582">MRSLVVLVTVLAAATAIPRERRQAEPDCFWWEPDCNNPVDPGGNTSPVPNNTVDTLVLCNGGAGSCVPYYLCREGDIVTDGAGLINIRFGNSTTGQSNSDCPQFLDVCCNNPTDEIPPTDNQAQFGEFPWMVAVLREEQVVSDKPVNLYVCGGSLIHPSVVLTAAHCVAAYKANELKIRAGEWDTQRTYELYPHQESKVNSYVVHEGYNSGALFNDYALLFLEQSLELGPNVDTICLPTADLNFQNSQCWATGWGKDKFGKDGTFQNVLKKIQLEVTTHKHCQTALRTTRLGKFFVLDDSFICAGGQPGVDTCKGDGGSPLVCQDPQDPSRYVQAGIVAWGIGCGEEGIPGVYANIPYGSQWILENAVSGLNKQNIPVGSYW</sequence>
<comment type="subcellular location">
    <subcellularLocation>
        <location evidence="1">Secreted</location>
    </subcellularLocation>
</comment>
<dbReference type="InterPro" id="IPR043504">
    <property type="entry name" value="Peptidase_S1_PA_chymotrypsin"/>
</dbReference>
<dbReference type="Pfam" id="PF00089">
    <property type="entry name" value="Trypsin"/>
    <property type="match status" value="1"/>
</dbReference>
<dbReference type="PANTHER" id="PTHR24256">
    <property type="entry name" value="TRYPTASE-RELATED"/>
    <property type="match status" value="1"/>
</dbReference>
<keyword evidence="5" id="KW-0732">Signal</keyword>
<evidence type="ECO:0000256" key="1">
    <source>
        <dbReference type="ARBA" id="ARBA00004613"/>
    </source>
</evidence>
<keyword evidence="8" id="KW-1185">Reference proteome</keyword>
<dbReference type="InterPro" id="IPR018114">
    <property type="entry name" value="TRYPSIN_HIS"/>
</dbReference>
<feature type="signal peptide" evidence="5">
    <location>
        <begin position="1"/>
        <end position="16"/>
    </location>
</feature>
<dbReference type="Gene3D" id="2.40.10.10">
    <property type="entry name" value="Trypsin-like serine proteases"/>
    <property type="match status" value="1"/>
</dbReference>
<dbReference type="InterPro" id="IPR009003">
    <property type="entry name" value="Peptidase_S1_PA"/>
</dbReference>
<dbReference type="PRINTS" id="PR00722">
    <property type="entry name" value="CHYMOTRYPSIN"/>
</dbReference>
<accession>A0A8J5IYT9</accession>
<dbReference type="InterPro" id="IPR041515">
    <property type="entry name" value="PPAF-2-like_Clip"/>
</dbReference>
<dbReference type="AlphaFoldDB" id="A0A8J5IYT9"/>
<dbReference type="CDD" id="cd00190">
    <property type="entry name" value="Tryp_SPc"/>
    <property type="match status" value="1"/>
</dbReference>
<evidence type="ECO:0000259" key="6">
    <source>
        <dbReference type="PROSITE" id="PS50240"/>
    </source>
</evidence>
<proteinExistence type="inferred from homology"/>
<dbReference type="GO" id="GO:0005576">
    <property type="term" value="C:extracellular region"/>
    <property type="evidence" value="ECO:0007669"/>
    <property type="project" value="UniProtKB-SubCell"/>
</dbReference>
<organism evidence="7 8">
    <name type="scientific">Homarus americanus</name>
    <name type="common">American lobster</name>
    <dbReference type="NCBI Taxonomy" id="6706"/>
    <lineage>
        <taxon>Eukaryota</taxon>
        <taxon>Metazoa</taxon>
        <taxon>Ecdysozoa</taxon>
        <taxon>Arthropoda</taxon>
        <taxon>Crustacea</taxon>
        <taxon>Multicrustacea</taxon>
        <taxon>Malacostraca</taxon>
        <taxon>Eumalacostraca</taxon>
        <taxon>Eucarida</taxon>
        <taxon>Decapoda</taxon>
        <taxon>Pleocyemata</taxon>
        <taxon>Astacidea</taxon>
        <taxon>Nephropoidea</taxon>
        <taxon>Nephropidae</taxon>
        <taxon>Homarus</taxon>
    </lineage>
</organism>
<keyword evidence="2" id="KW-0964">Secreted</keyword>